<sequence length="167" mass="18947">MTYRFYAFEKGSTSGTTNDSHIEIFEAVRTSGLAKGKKFAANISQLRSDYVHLQKVLDCNFCVAKRFQYESPGFCCGKESKHFQTYIRAYNNLFAFTSLGVNYDRDLAKRNCVIQLMNMLKDNPCSMFLRSLASTPNLQNFQIALKCDAGLDQRVYNLPTTTEIAAI</sequence>
<organism evidence="1 2">
    <name type="scientific">Solanum commersonii</name>
    <name type="common">Commerson's wild potato</name>
    <name type="synonym">Commerson's nightshade</name>
    <dbReference type="NCBI Taxonomy" id="4109"/>
    <lineage>
        <taxon>Eukaryota</taxon>
        <taxon>Viridiplantae</taxon>
        <taxon>Streptophyta</taxon>
        <taxon>Embryophyta</taxon>
        <taxon>Tracheophyta</taxon>
        <taxon>Spermatophyta</taxon>
        <taxon>Magnoliopsida</taxon>
        <taxon>eudicotyledons</taxon>
        <taxon>Gunneridae</taxon>
        <taxon>Pentapetalae</taxon>
        <taxon>asterids</taxon>
        <taxon>lamiids</taxon>
        <taxon>Solanales</taxon>
        <taxon>Solanaceae</taxon>
        <taxon>Solanoideae</taxon>
        <taxon>Solaneae</taxon>
        <taxon>Solanum</taxon>
    </lineage>
</organism>
<dbReference type="PANTHER" id="PTHR45786">
    <property type="entry name" value="DNA BINDING PROTEIN-LIKE"/>
    <property type="match status" value="1"/>
</dbReference>
<dbReference type="Proteomes" id="UP000824120">
    <property type="component" value="Chromosome 11"/>
</dbReference>
<dbReference type="EMBL" id="JACXVP010000011">
    <property type="protein sequence ID" value="KAG5577426.1"/>
    <property type="molecule type" value="Genomic_DNA"/>
</dbReference>
<dbReference type="AlphaFoldDB" id="A0A9J5WPD0"/>
<accession>A0A9J5WPD0</accession>
<keyword evidence="2" id="KW-1185">Reference proteome</keyword>
<evidence type="ECO:0000313" key="1">
    <source>
        <dbReference type="EMBL" id="KAG5577426.1"/>
    </source>
</evidence>
<dbReference type="OrthoDB" id="1223964at2759"/>
<comment type="caution">
    <text evidence="1">The sequence shown here is derived from an EMBL/GenBank/DDBJ whole genome shotgun (WGS) entry which is preliminary data.</text>
</comment>
<proteinExistence type="predicted"/>
<reference evidence="1 2" key="1">
    <citation type="submission" date="2020-09" db="EMBL/GenBank/DDBJ databases">
        <title>De no assembly of potato wild relative species, Solanum commersonii.</title>
        <authorList>
            <person name="Cho K."/>
        </authorList>
    </citation>
    <scope>NUCLEOTIDE SEQUENCE [LARGE SCALE GENOMIC DNA]</scope>
    <source>
        <strain evidence="1">LZ3.2</strain>
        <tissue evidence="1">Leaf</tissue>
    </source>
</reference>
<gene>
    <name evidence="1" type="ORF">H5410_057560</name>
</gene>
<dbReference type="PANTHER" id="PTHR45786:SF78">
    <property type="entry name" value="ATP-DEPENDENT DNA HELICASE"/>
    <property type="match status" value="1"/>
</dbReference>
<evidence type="ECO:0000313" key="2">
    <source>
        <dbReference type="Proteomes" id="UP000824120"/>
    </source>
</evidence>
<protein>
    <submittedName>
        <fullName evidence="1">Uncharacterized protein</fullName>
    </submittedName>
</protein>
<name>A0A9J5WPD0_SOLCO</name>